<dbReference type="SUPFAM" id="SSF53850">
    <property type="entry name" value="Periplasmic binding protein-like II"/>
    <property type="match status" value="1"/>
</dbReference>
<proteinExistence type="predicted"/>
<evidence type="ECO:0000313" key="3">
    <source>
        <dbReference type="EMBL" id="NEX21575.1"/>
    </source>
</evidence>
<feature type="region of interest" description="Disordered" evidence="1">
    <location>
        <begin position="255"/>
        <end position="281"/>
    </location>
</feature>
<dbReference type="Proteomes" id="UP000471640">
    <property type="component" value="Unassembled WGS sequence"/>
</dbReference>
<evidence type="ECO:0000313" key="4">
    <source>
        <dbReference type="Proteomes" id="UP000471640"/>
    </source>
</evidence>
<keyword evidence="4" id="KW-1185">Reference proteome</keyword>
<name>A0A6P1E1G9_9GAMM</name>
<evidence type="ECO:0000256" key="2">
    <source>
        <dbReference type="SAM" id="SignalP"/>
    </source>
</evidence>
<organism evidence="3 4">
    <name type="scientific">Thiorhodococcus mannitoliphagus</name>
    <dbReference type="NCBI Taxonomy" id="329406"/>
    <lineage>
        <taxon>Bacteria</taxon>
        <taxon>Pseudomonadati</taxon>
        <taxon>Pseudomonadota</taxon>
        <taxon>Gammaproteobacteria</taxon>
        <taxon>Chromatiales</taxon>
        <taxon>Chromatiaceae</taxon>
        <taxon>Thiorhodococcus</taxon>
    </lineage>
</organism>
<dbReference type="Gene3D" id="3.40.190.10">
    <property type="entry name" value="Periplasmic binding protein-like II"/>
    <property type="match status" value="2"/>
</dbReference>
<protein>
    <submittedName>
        <fullName evidence="3">Amino acid ABC transporter substrate-binding protein</fullName>
    </submittedName>
</protein>
<feature type="chain" id="PRO_5027018935" evidence="2">
    <location>
        <begin position="22"/>
        <end position="281"/>
    </location>
</feature>
<dbReference type="RefSeq" id="WP_164654675.1">
    <property type="nucleotide sequence ID" value="NZ_JAAIJR010000060.1"/>
</dbReference>
<keyword evidence="2" id="KW-0732">Signal</keyword>
<gene>
    <name evidence="3" type="ORF">G3480_14860</name>
</gene>
<reference evidence="4" key="1">
    <citation type="journal article" date="2020" name="Microbiol. Resour. Announc.">
        <title>Draft Genome Sequences of Thiorhodococcus mannitoliphagus and Thiorhodococcus minor, Purple Sulfur Photosynthetic Bacteria in the Gammaproteobacterial Family Chromatiaceae.</title>
        <authorList>
            <person name="Aviles F.A."/>
            <person name="Meyer T.E."/>
            <person name="Kyndt J.A."/>
        </authorList>
    </citation>
    <scope>NUCLEOTIDE SEQUENCE [LARGE SCALE GENOMIC DNA]</scope>
    <source>
        <strain evidence="4">DSM 18266</strain>
    </source>
</reference>
<accession>A0A6P1E1G9</accession>
<evidence type="ECO:0000256" key="1">
    <source>
        <dbReference type="SAM" id="MobiDB-lite"/>
    </source>
</evidence>
<feature type="signal peptide" evidence="2">
    <location>
        <begin position="1"/>
        <end position="21"/>
    </location>
</feature>
<reference evidence="3 4" key="2">
    <citation type="submission" date="2020-02" db="EMBL/GenBank/DDBJ databases">
        <title>Genome sequences of Thiorhodococcus mannitoliphagus and Thiorhodococcus minor, purple sulfur photosynthetic bacteria in the gammaproteobacterial family, Chromatiaceae.</title>
        <authorList>
            <person name="Aviles F.A."/>
            <person name="Meyer T.E."/>
            <person name="Kyndt J.A."/>
        </authorList>
    </citation>
    <scope>NUCLEOTIDE SEQUENCE [LARGE SCALE GENOMIC DNA]</scope>
    <source>
        <strain evidence="3 4">DSM 18266</strain>
    </source>
</reference>
<comment type="caution">
    <text evidence="3">The sequence shown here is derived from an EMBL/GenBank/DDBJ whole genome shotgun (WGS) entry which is preliminary data.</text>
</comment>
<dbReference type="AlphaFoldDB" id="A0A6P1E1G9"/>
<sequence>MVMLRLLLAMALAAAAWWAAAAEPRDAVAENTAKAVVVAVPLSLQPYFIPLDDGGLAYDTIRAAFAASGYRVQSLYVTSRTLNALLRDPSAADCIPMAPPELDHGWNRTAGLHPLHDFAITRPAQELDSIEDLGSGRVIAYSGAKHYLGEAFRAVVASNPGYREISNHRAQVRLLLQGSVDVIIADRLLVSWYLDYLEHEGEGHVELAFHDLFEPLALGFVCRQADIAAAYDAGLAKIVLSGQWAKINERYHAEERSGPLAPRSQGKAAATAEVRSQGAIP</sequence>
<dbReference type="EMBL" id="JAAIJR010000060">
    <property type="protein sequence ID" value="NEX21575.1"/>
    <property type="molecule type" value="Genomic_DNA"/>
</dbReference>